<keyword evidence="3" id="KW-1003">Cell membrane</keyword>
<dbReference type="PANTHER" id="PTHR30193:SF41">
    <property type="entry name" value="DIACETYLCHITOBIOSE UPTAKE SYSTEM PERMEASE PROTEIN NGCF"/>
    <property type="match status" value="1"/>
</dbReference>
<name>A0A7Y2JXK8_9BURK</name>
<keyword evidence="6 7" id="KW-0472">Membrane</keyword>
<dbReference type="Proteomes" id="UP000533905">
    <property type="component" value="Unassembled WGS sequence"/>
</dbReference>
<dbReference type="CDD" id="cd06261">
    <property type="entry name" value="TM_PBP2"/>
    <property type="match status" value="1"/>
</dbReference>
<comment type="subcellular location">
    <subcellularLocation>
        <location evidence="1 7">Cell membrane</location>
        <topology evidence="1 7">Multi-pass membrane protein</topology>
    </subcellularLocation>
</comment>
<dbReference type="InterPro" id="IPR051393">
    <property type="entry name" value="ABC_transporter_permease"/>
</dbReference>
<dbReference type="PROSITE" id="PS00210">
    <property type="entry name" value="HEMOCYANIN_2"/>
    <property type="match status" value="1"/>
</dbReference>
<keyword evidence="2 7" id="KW-0813">Transport</keyword>
<comment type="caution">
    <text evidence="9">The sequence shown here is derived from an EMBL/GenBank/DDBJ whole genome shotgun (WGS) entry which is preliminary data.</text>
</comment>
<keyword evidence="4 7" id="KW-0812">Transmembrane</keyword>
<dbReference type="GO" id="GO:0005886">
    <property type="term" value="C:plasma membrane"/>
    <property type="evidence" value="ECO:0007669"/>
    <property type="project" value="UniProtKB-SubCell"/>
</dbReference>
<evidence type="ECO:0000313" key="10">
    <source>
        <dbReference type="Proteomes" id="UP000533905"/>
    </source>
</evidence>
<comment type="similarity">
    <text evidence="7">Belongs to the binding-protein-dependent transport system permease family.</text>
</comment>
<feature type="transmembrane region" description="Helical" evidence="7">
    <location>
        <begin position="265"/>
        <end position="289"/>
    </location>
</feature>
<evidence type="ECO:0000256" key="4">
    <source>
        <dbReference type="ARBA" id="ARBA00022692"/>
    </source>
</evidence>
<dbReference type="InterPro" id="IPR035906">
    <property type="entry name" value="MetI-like_sf"/>
</dbReference>
<feature type="transmembrane region" description="Helical" evidence="7">
    <location>
        <begin position="217"/>
        <end position="238"/>
    </location>
</feature>
<dbReference type="InterPro" id="IPR000515">
    <property type="entry name" value="MetI-like"/>
</dbReference>
<feature type="transmembrane region" description="Helical" evidence="7">
    <location>
        <begin position="157"/>
        <end position="182"/>
    </location>
</feature>
<evidence type="ECO:0000256" key="1">
    <source>
        <dbReference type="ARBA" id="ARBA00004651"/>
    </source>
</evidence>
<evidence type="ECO:0000256" key="6">
    <source>
        <dbReference type="ARBA" id="ARBA00023136"/>
    </source>
</evidence>
<dbReference type="Gene3D" id="1.10.3720.10">
    <property type="entry name" value="MetI-like"/>
    <property type="match status" value="1"/>
</dbReference>
<feature type="domain" description="ABC transmembrane type-1" evidence="8">
    <location>
        <begin position="78"/>
        <end position="286"/>
    </location>
</feature>
<dbReference type="Pfam" id="PF00528">
    <property type="entry name" value="BPD_transp_1"/>
    <property type="match status" value="1"/>
</dbReference>
<dbReference type="PANTHER" id="PTHR30193">
    <property type="entry name" value="ABC TRANSPORTER PERMEASE PROTEIN"/>
    <property type="match status" value="1"/>
</dbReference>
<evidence type="ECO:0000256" key="5">
    <source>
        <dbReference type="ARBA" id="ARBA00022989"/>
    </source>
</evidence>
<reference evidence="9 10" key="1">
    <citation type="submission" date="2020-04" db="EMBL/GenBank/DDBJ databases">
        <title>Massilia sp. nov., a cold adapted bacteria isolated from Arctic soil.</title>
        <authorList>
            <person name="Son J."/>
            <person name="Ka J.-O."/>
        </authorList>
    </citation>
    <scope>NUCLEOTIDE SEQUENCE [LARGE SCALE GENOMIC DNA]</scope>
    <source>
        <strain evidence="9 10">ML15P13</strain>
    </source>
</reference>
<dbReference type="PROSITE" id="PS50928">
    <property type="entry name" value="ABC_TM1"/>
    <property type="match status" value="1"/>
</dbReference>
<evidence type="ECO:0000256" key="7">
    <source>
        <dbReference type="RuleBase" id="RU363032"/>
    </source>
</evidence>
<gene>
    <name evidence="9" type="ORF">HGB41_01105</name>
</gene>
<dbReference type="GO" id="GO:0055085">
    <property type="term" value="P:transmembrane transport"/>
    <property type="evidence" value="ECO:0007669"/>
    <property type="project" value="InterPro"/>
</dbReference>
<evidence type="ECO:0000313" key="9">
    <source>
        <dbReference type="EMBL" id="NNG21604.1"/>
    </source>
</evidence>
<evidence type="ECO:0000256" key="3">
    <source>
        <dbReference type="ARBA" id="ARBA00022475"/>
    </source>
</evidence>
<protein>
    <submittedName>
        <fullName evidence="9">Sugar ABC transporter permease</fullName>
    </submittedName>
</protein>
<evidence type="ECO:0000259" key="8">
    <source>
        <dbReference type="PROSITE" id="PS50928"/>
    </source>
</evidence>
<dbReference type="RefSeq" id="WP_171080215.1">
    <property type="nucleotide sequence ID" value="NZ_JABAIV010000001.1"/>
</dbReference>
<proteinExistence type="inferred from homology"/>
<dbReference type="SUPFAM" id="SSF161098">
    <property type="entry name" value="MetI-like"/>
    <property type="match status" value="1"/>
</dbReference>
<accession>A0A7Y2JXK8</accession>
<feature type="transmembrane region" description="Helical" evidence="7">
    <location>
        <begin position="82"/>
        <end position="103"/>
    </location>
</feature>
<dbReference type="InterPro" id="IPR013788">
    <property type="entry name" value="Hemocyanin/hexamerin"/>
</dbReference>
<dbReference type="AlphaFoldDB" id="A0A7Y2JXK8"/>
<feature type="transmembrane region" description="Helical" evidence="7">
    <location>
        <begin position="21"/>
        <end position="41"/>
    </location>
</feature>
<dbReference type="EMBL" id="JABAIV010000001">
    <property type="protein sequence ID" value="NNG21604.1"/>
    <property type="molecule type" value="Genomic_DNA"/>
</dbReference>
<organism evidence="9 10">
    <name type="scientific">Telluria aromaticivorans</name>
    <dbReference type="NCBI Taxonomy" id="2725995"/>
    <lineage>
        <taxon>Bacteria</taxon>
        <taxon>Pseudomonadati</taxon>
        <taxon>Pseudomonadota</taxon>
        <taxon>Betaproteobacteria</taxon>
        <taxon>Burkholderiales</taxon>
        <taxon>Oxalobacteraceae</taxon>
        <taxon>Telluria group</taxon>
        <taxon>Telluria</taxon>
    </lineage>
</organism>
<keyword evidence="10" id="KW-1185">Reference proteome</keyword>
<keyword evidence="5 7" id="KW-1133">Transmembrane helix</keyword>
<evidence type="ECO:0000256" key="2">
    <source>
        <dbReference type="ARBA" id="ARBA00022448"/>
    </source>
</evidence>
<sequence>MHSSHSQPGVQAARRGDAVPAALLLAPFAITFLLFFFLPALETFYMSLTESSLTRTNAFIGSDNYATLIRDPSFWAAVGNTFYFALLTVLPLTVLGLVMALLVHHFTRASSWLQGAFFLPFVLPISVMTLIADWMLQPSSGVVNYVLGMQRAWFADLTWAMPMVAIGTIWWTVGFNMLMFLAGLRNIPADLYEAAELDGARGFTLFRTITWPALRPVVGMALVLQLIASMKIFGQTYIMTTGGPFNTTRVTLHYMYETAFTQSDAGYAAAIAVAFVVIVVALSLAHAGLVRWLAGRSLGNPA</sequence>
<feature type="transmembrane region" description="Helical" evidence="7">
    <location>
        <begin position="115"/>
        <end position="137"/>
    </location>
</feature>